<dbReference type="EMBL" id="CAADRA010005110">
    <property type="protein sequence ID" value="VFT84966.1"/>
    <property type="molecule type" value="Genomic_DNA"/>
</dbReference>
<keyword evidence="1" id="KW-0233">DNA recombination</keyword>
<dbReference type="InterPro" id="IPR013762">
    <property type="entry name" value="Integrase-like_cat_sf"/>
</dbReference>
<dbReference type="EMBL" id="VJMH01005089">
    <property type="protein sequence ID" value="KAF0701427.1"/>
    <property type="molecule type" value="Genomic_DNA"/>
</dbReference>
<sequence>MVQPDGTIDLLRFQYHHFLAFIEWMYQNTSNKPNTLASYRSAIRDLYKRQCIPVPAQYDIDMKDLFQGMRRHHAEQAQNGSIKESGKRPMGYSMYETLCMESFKLLDGGFVHLFLTLSWNLMCRSMSTQTVQFDHISFEEDSIGVVFLKSKTDQTGDKNRDPRHVYANPLKPSSCVFLAFGVYLACHPQLDPGNLFPGGKQRDRFGKALARLVCASFQSEAGSIGTHSIRKGVATFACSGSTCGPSMASVCLRCGWTLGHVLERYIHYERVGDQYRGRIVAGLPNSRPEFAILPPHFPQSADDDVRHAITLLFPRLATISHLWARHALLSSSLFSNPSMMTSLKNVVTVNSPRYSPTGIPPHVDLFKSQIRDQMESVMQEHGTSAGQITREFFETTLTEFAVRLNRSQMQQNPPPQTTPTATLHSWAGRLSKLPQDFEFPAADAATAWRLWWLGNVSKGYPPFRFIVPLDLATQKQRKLLSEWKFAMGRFERACIAGGVSIVERPTEEIVSQSFDCIAQYLRHLFGRVPSKRPRRLSQLHLISIVRTLRAVRD</sequence>
<accession>A0A485KJB1</accession>
<dbReference type="Proteomes" id="UP000332933">
    <property type="component" value="Unassembled WGS sequence"/>
</dbReference>
<dbReference type="InterPro" id="IPR044068">
    <property type="entry name" value="CB"/>
</dbReference>
<dbReference type="GO" id="GO:0006310">
    <property type="term" value="P:DNA recombination"/>
    <property type="evidence" value="ECO:0007669"/>
    <property type="project" value="UniProtKB-KW"/>
</dbReference>
<dbReference type="Gene3D" id="1.10.443.10">
    <property type="entry name" value="Intergrase catalytic core"/>
    <property type="match status" value="1"/>
</dbReference>
<evidence type="ECO:0000313" key="4">
    <source>
        <dbReference type="EMBL" id="VFT84966.1"/>
    </source>
</evidence>
<organism evidence="4 5">
    <name type="scientific">Aphanomyces stellatus</name>
    <dbReference type="NCBI Taxonomy" id="120398"/>
    <lineage>
        <taxon>Eukaryota</taxon>
        <taxon>Sar</taxon>
        <taxon>Stramenopiles</taxon>
        <taxon>Oomycota</taxon>
        <taxon>Saprolegniomycetes</taxon>
        <taxon>Saprolegniales</taxon>
        <taxon>Verrucalvaceae</taxon>
        <taxon>Aphanomyces</taxon>
    </lineage>
</organism>
<evidence type="ECO:0000313" key="3">
    <source>
        <dbReference type="EMBL" id="KAF0701427.1"/>
    </source>
</evidence>
<gene>
    <name evidence="4" type="primary">Aste57867_8077</name>
    <name evidence="3" type="ORF">As57867_008047</name>
    <name evidence="4" type="ORF">ASTE57867_8077</name>
</gene>
<evidence type="ECO:0000259" key="2">
    <source>
        <dbReference type="PROSITE" id="PS51900"/>
    </source>
</evidence>
<feature type="domain" description="Core-binding (CB)" evidence="2">
    <location>
        <begin position="1"/>
        <end position="51"/>
    </location>
</feature>
<reference evidence="3" key="2">
    <citation type="submission" date="2019-06" db="EMBL/GenBank/DDBJ databases">
        <title>Genomics analysis of Aphanomyces spp. identifies a new class of oomycete effector associated with host adaptation.</title>
        <authorList>
            <person name="Gaulin E."/>
        </authorList>
    </citation>
    <scope>NUCLEOTIDE SEQUENCE</scope>
    <source>
        <strain evidence="3">CBS 578.67</strain>
    </source>
</reference>
<dbReference type="InterPro" id="IPR011010">
    <property type="entry name" value="DNA_brk_join_enz"/>
</dbReference>
<dbReference type="AlphaFoldDB" id="A0A485KJB1"/>
<keyword evidence="5" id="KW-1185">Reference proteome</keyword>
<protein>
    <submittedName>
        <fullName evidence="4">Aste57867_8077 protein</fullName>
    </submittedName>
</protein>
<proteinExistence type="predicted"/>
<evidence type="ECO:0000256" key="1">
    <source>
        <dbReference type="ARBA" id="ARBA00023172"/>
    </source>
</evidence>
<dbReference type="GO" id="GO:0003677">
    <property type="term" value="F:DNA binding"/>
    <property type="evidence" value="ECO:0007669"/>
    <property type="project" value="InterPro"/>
</dbReference>
<evidence type="ECO:0000313" key="5">
    <source>
        <dbReference type="Proteomes" id="UP000332933"/>
    </source>
</evidence>
<dbReference type="OrthoDB" id="78603at2759"/>
<reference evidence="4 5" key="1">
    <citation type="submission" date="2019-03" db="EMBL/GenBank/DDBJ databases">
        <authorList>
            <person name="Gaulin E."/>
            <person name="Dumas B."/>
        </authorList>
    </citation>
    <scope>NUCLEOTIDE SEQUENCE [LARGE SCALE GENOMIC DNA]</scope>
    <source>
        <strain evidence="4">CBS 568.67</strain>
    </source>
</reference>
<dbReference type="PROSITE" id="PS51900">
    <property type="entry name" value="CB"/>
    <property type="match status" value="1"/>
</dbReference>
<dbReference type="SUPFAM" id="SSF56349">
    <property type="entry name" value="DNA breaking-rejoining enzymes"/>
    <property type="match status" value="1"/>
</dbReference>
<dbReference type="GO" id="GO:0015074">
    <property type="term" value="P:DNA integration"/>
    <property type="evidence" value="ECO:0007669"/>
    <property type="project" value="InterPro"/>
</dbReference>
<name>A0A485KJB1_9STRA</name>